<feature type="transmembrane region" description="Helical" evidence="1">
    <location>
        <begin position="352"/>
        <end position="374"/>
    </location>
</feature>
<feature type="transmembrane region" description="Helical" evidence="1">
    <location>
        <begin position="461"/>
        <end position="484"/>
    </location>
</feature>
<dbReference type="STRING" id="861266.ARTSIC4J27_632"/>
<evidence type="ECO:0000313" key="3">
    <source>
        <dbReference type="EMBL" id="CCQ44703.1"/>
    </source>
</evidence>
<feature type="transmembrane region" description="Helical" evidence="1">
    <location>
        <begin position="108"/>
        <end position="133"/>
    </location>
</feature>
<keyword evidence="1" id="KW-0812">Transmembrane</keyword>
<dbReference type="EMBL" id="CAQI01000029">
    <property type="protein sequence ID" value="CCQ44703.1"/>
    <property type="molecule type" value="Genomic_DNA"/>
</dbReference>
<reference evidence="4" key="1">
    <citation type="journal article" date="2014" name="Genome Announc.">
        <title>Genome Sequence of Arthrobacter siccitolerans 4J27, a Xeroprotectant-Producing Desiccation-Tolerant Microorganism.</title>
        <authorList>
            <person name="Manzanera M."/>
            <person name="Santa-Cruz-Calvo L."/>
            <person name="Vilchez J.I."/>
            <person name="Garcia-Fontana C."/>
            <person name="Silva-Castro G.A."/>
            <person name="Calvo C."/>
            <person name="Gonzalez-Lopez J."/>
        </authorList>
    </citation>
    <scope>NUCLEOTIDE SEQUENCE [LARGE SCALE GENOMIC DNA]</scope>
    <source>
        <strain evidence="4">4J27</strain>
    </source>
</reference>
<name>A0A024GY48_9MICC</name>
<keyword evidence="4" id="KW-1185">Reference proteome</keyword>
<keyword evidence="1" id="KW-1133">Transmembrane helix</keyword>
<evidence type="ECO:0000313" key="4">
    <source>
        <dbReference type="Proteomes" id="UP000035722"/>
    </source>
</evidence>
<feature type="transmembrane region" description="Helical" evidence="1">
    <location>
        <begin position="46"/>
        <end position="71"/>
    </location>
</feature>
<dbReference type="AlphaFoldDB" id="A0A024GY48"/>
<comment type="caution">
    <text evidence="3">The sequence shown here is derived from an EMBL/GenBank/DDBJ whole genome shotgun (WGS) entry which is preliminary data.</text>
</comment>
<keyword evidence="1" id="KW-0472">Membrane</keyword>
<dbReference type="RefSeq" id="WP_050053756.1">
    <property type="nucleotide sequence ID" value="NZ_CAQI01000029.1"/>
</dbReference>
<dbReference type="InterPro" id="IPR002823">
    <property type="entry name" value="DUF112_TM"/>
</dbReference>
<evidence type="ECO:0000256" key="1">
    <source>
        <dbReference type="SAM" id="Phobius"/>
    </source>
</evidence>
<gene>
    <name evidence="3" type="primary">tctA6</name>
    <name evidence="3" type="ORF">ARTSIC4J27_632</name>
</gene>
<accession>A0A024GY48</accession>
<organism evidence="3 4">
    <name type="scientific">Pseudarthrobacter siccitolerans</name>
    <dbReference type="NCBI Taxonomy" id="861266"/>
    <lineage>
        <taxon>Bacteria</taxon>
        <taxon>Bacillati</taxon>
        <taxon>Actinomycetota</taxon>
        <taxon>Actinomycetes</taxon>
        <taxon>Micrococcales</taxon>
        <taxon>Micrococcaceae</taxon>
        <taxon>Pseudarthrobacter</taxon>
    </lineage>
</organism>
<dbReference type="PANTHER" id="PTHR35342">
    <property type="entry name" value="TRICARBOXYLIC TRANSPORT PROTEIN"/>
    <property type="match status" value="1"/>
</dbReference>
<evidence type="ECO:0000259" key="2">
    <source>
        <dbReference type="Pfam" id="PF01970"/>
    </source>
</evidence>
<feature type="transmembrane region" description="Helical" evidence="1">
    <location>
        <begin position="167"/>
        <end position="189"/>
    </location>
</feature>
<feature type="transmembrane region" description="Helical" evidence="1">
    <location>
        <begin position="145"/>
        <end position="161"/>
    </location>
</feature>
<dbReference type="Proteomes" id="UP000035722">
    <property type="component" value="Unassembled WGS sequence"/>
</dbReference>
<feature type="transmembrane region" description="Helical" evidence="1">
    <location>
        <begin position="411"/>
        <end position="440"/>
    </location>
</feature>
<feature type="transmembrane region" description="Helical" evidence="1">
    <location>
        <begin position="386"/>
        <end position="405"/>
    </location>
</feature>
<sequence>MGFDQLLGGLATVFTPEHLLFALLGCVLGMLVGVLPGFGPAAAVSLLIPVTFGLDATSAIIMLAAILYGAAYGGTTTAVLLRIPGEASSIATTLDGYQMAKQGRGGPALVIAAIASFVGGLIGVIGFVVVAPFSRLALEFGAPELFLVSLLGFALITSFAGNNPAKALLSAAAGLAIATVGVDSGVGIARFTFDMPELFDGLGLVAVVMGVFGLSEVLGQAQKGPLGVPSPLKVARLLPTRTDLRRSAFPSLRGSLIGFFMGLLPGSPGAATSLASYAAEKKISKRSKEFGKGAVEGIAGPESANNALAVSSMIPLFTLGIPTSATVAIMAGAFTMNGLIPGPLLFRDNPDVAWAIIASLLVGNLILLVLNVPLARVWIAVLKVPFHYLMAAILAFMFLGTYSINGSAFDILIMLGAGILGYIFQLVKVPLTPLVLGLILGPLLEENFQRSLALSRGDYNVFLQGPISLTLIGVIVLAILFGAVRPLIASMLKKKTPTPIAPKELAK</sequence>
<proteinExistence type="predicted"/>
<feature type="transmembrane region" description="Helical" evidence="1">
    <location>
        <begin position="316"/>
        <end position="340"/>
    </location>
</feature>
<dbReference type="PANTHER" id="PTHR35342:SF5">
    <property type="entry name" value="TRICARBOXYLIC TRANSPORT PROTEIN"/>
    <property type="match status" value="1"/>
</dbReference>
<feature type="domain" description="DUF112" evidence="2">
    <location>
        <begin position="19"/>
        <end position="436"/>
    </location>
</feature>
<feature type="transmembrane region" description="Helical" evidence="1">
    <location>
        <begin position="20"/>
        <end position="39"/>
    </location>
</feature>
<protein>
    <recommendedName>
        <fullName evidence="2">DUF112 domain-containing protein</fullName>
    </recommendedName>
</protein>
<feature type="transmembrane region" description="Helical" evidence="1">
    <location>
        <begin position="256"/>
        <end position="279"/>
    </location>
</feature>
<dbReference type="Pfam" id="PF01970">
    <property type="entry name" value="TctA"/>
    <property type="match status" value="1"/>
</dbReference>